<feature type="region of interest" description="Disordered" evidence="1">
    <location>
        <begin position="186"/>
        <end position="212"/>
    </location>
</feature>
<reference evidence="2" key="1">
    <citation type="submission" date="2020-06" db="EMBL/GenBank/DDBJ databases">
        <title>Draft genome of Bugula neritina, a colonial animal packing powerful symbionts and potential medicines.</title>
        <authorList>
            <person name="Rayko M."/>
        </authorList>
    </citation>
    <scope>NUCLEOTIDE SEQUENCE [LARGE SCALE GENOMIC DNA]</scope>
    <source>
        <strain evidence="2">Kwan_BN1</strain>
    </source>
</reference>
<feature type="compositionally biased region" description="Low complexity" evidence="1">
    <location>
        <begin position="104"/>
        <end position="117"/>
    </location>
</feature>
<evidence type="ECO:0000313" key="2">
    <source>
        <dbReference type="EMBL" id="KAF6027483.1"/>
    </source>
</evidence>
<sequence>MPSISWIQTVTGLVSRQQVQNLLYRIDPDTTDDEMEDLLDAADLDEFAYVMTGPHLNDQGKFDHGIPLKSANAKDRLMPPSHASQTHGRKHSKKKRKSRKEGKSSSTSKSGKKATSSDQEAGRTSKPESKRSQIGKMMLKSAAELRPLQTIRPLMGGKLVIPEKPKGDTSGLLRADTVIERYHDLYGKKSPGGKRKSHGGDEVRSHSSVDSDFSMCSDVIRNMSIHPAHYTPDSDEEDYV</sequence>
<protein>
    <submittedName>
        <fullName evidence="2">Uncharacterized protein</fullName>
    </submittedName>
</protein>
<feature type="compositionally biased region" description="Basic and acidic residues" evidence="1">
    <location>
        <begin position="120"/>
        <end position="131"/>
    </location>
</feature>
<organism evidence="2 3">
    <name type="scientific">Bugula neritina</name>
    <name type="common">Brown bryozoan</name>
    <name type="synonym">Sertularia neritina</name>
    <dbReference type="NCBI Taxonomy" id="10212"/>
    <lineage>
        <taxon>Eukaryota</taxon>
        <taxon>Metazoa</taxon>
        <taxon>Spiralia</taxon>
        <taxon>Lophotrochozoa</taxon>
        <taxon>Bryozoa</taxon>
        <taxon>Gymnolaemata</taxon>
        <taxon>Cheilostomatida</taxon>
        <taxon>Flustrina</taxon>
        <taxon>Buguloidea</taxon>
        <taxon>Bugulidae</taxon>
        <taxon>Bugula</taxon>
    </lineage>
</organism>
<dbReference type="EMBL" id="VXIV02002083">
    <property type="protein sequence ID" value="KAF6027483.1"/>
    <property type="molecule type" value="Genomic_DNA"/>
</dbReference>
<feature type="compositionally biased region" description="Basic and acidic residues" evidence="1">
    <location>
        <begin position="198"/>
        <end position="209"/>
    </location>
</feature>
<feature type="region of interest" description="Disordered" evidence="1">
    <location>
        <begin position="72"/>
        <end position="134"/>
    </location>
</feature>
<evidence type="ECO:0000313" key="3">
    <source>
        <dbReference type="Proteomes" id="UP000593567"/>
    </source>
</evidence>
<dbReference type="AlphaFoldDB" id="A0A7J7JNM1"/>
<feature type="compositionally biased region" description="Basic residues" evidence="1">
    <location>
        <begin position="87"/>
        <end position="100"/>
    </location>
</feature>
<gene>
    <name evidence="2" type="ORF">EB796_014205</name>
</gene>
<comment type="caution">
    <text evidence="2">The sequence shown here is derived from an EMBL/GenBank/DDBJ whole genome shotgun (WGS) entry which is preliminary data.</text>
</comment>
<dbReference type="Proteomes" id="UP000593567">
    <property type="component" value="Unassembled WGS sequence"/>
</dbReference>
<evidence type="ECO:0000256" key="1">
    <source>
        <dbReference type="SAM" id="MobiDB-lite"/>
    </source>
</evidence>
<proteinExistence type="predicted"/>
<accession>A0A7J7JNM1</accession>
<name>A0A7J7JNM1_BUGNE</name>
<keyword evidence="3" id="KW-1185">Reference proteome</keyword>